<comment type="similarity">
    <text evidence="2 6">Belongs to the fungal hydrophobin family.</text>
</comment>
<dbReference type="Pfam" id="PF01185">
    <property type="entry name" value="Hydrophobin"/>
    <property type="match status" value="1"/>
</dbReference>
<evidence type="ECO:0000313" key="7">
    <source>
        <dbReference type="EMBL" id="THV06849.1"/>
    </source>
</evidence>
<keyword evidence="4 6" id="KW-0964">Secreted</keyword>
<evidence type="ECO:0000256" key="6">
    <source>
        <dbReference type="RuleBase" id="RU365009"/>
    </source>
</evidence>
<dbReference type="EMBL" id="ML179040">
    <property type="protein sequence ID" value="THV06849.1"/>
    <property type="molecule type" value="Genomic_DNA"/>
</dbReference>
<gene>
    <name evidence="7" type="ORF">K435DRAFT_644345</name>
</gene>
<evidence type="ECO:0000256" key="1">
    <source>
        <dbReference type="ARBA" id="ARBA00004191"/>
    </source>
</evidence>
<organism evidence="7 8">
    <name type="scientific">Dendrothele bispora (strain CBS 962.96)</name>
    <dbReference type="NCBI Taxonomy" id="1314807"/>
    <lineage>
        <taxon>Eukaryota</taxon>
        <taxon>Fungi</taxon>
        <taxon>Dikarya</taxon>
        <taxon>Basidiomycota</taxon>
        <taxon>Agaricomycotina</taxon>
        <taxon>Agaricomycetes</taxon>
        <taxon>Agaricomycetidae</taxon>
        <taxon>Agaricales</taxon>
        <taxon>Agaricales incertae sedis</taxon>
        <taxon>Dendrothele</taxon>
    </lineage>
</organism>
<dbReference type="Proteomes" id="UP000297245">
    <property type="component" value="Unassembled WGS sequence"/>
</dbReference>
<evidence type="ECO:0000256" key="5">
    <source>
        <dbReference type="ARBA" id="ARBA00023157"/>
    </source>
</evidence>
<sequence>MSFFHHPKPATSSIPASQCNIGSLQCCNAITDISNPAVQVLATLLGRPTLTTSDNLVGLTCDPVTVIGIGGASCSSQLVCCQDNSFNGIIAFGCIPVIII</sequence>
<evidence type="ECO:0000256" key="4">
    <source>
        <dbReference type="ARBA" id="ARBA00022525"/>
    </source>
</evidence>
<keyword evidence="5 6" id="KW-1015">Disulfide bond</keyword>
<comment type="subcellular location">
    <subcellularLocation>
        <location evidence="1 6">Secreted</location>
        <location evidence="1 6">Cell wall</location>
    </subcellularLocation>
</comment>
<dbReference type="OrthoDB" id="4225815at2759"/>
<evidence type="ECO:0000256" key="3">
    <source>
        <dbReference type="ARBA" id="ARBA00022512"/>
    </source>
</evidence>
<dbReference type="InterPro" id="IPR001338">
    <property type="entry name" value="Class_I_Hydrophobin"/>
</dbReference>
<protein>
    <recommendedName>
        <fullName evidence="6">Hydrophobin</fullName>
    </recommendedName>
</protein>
<name>A0A4S8MVV1_DENBC</name>
<dbReference type="SMART" id="SM00075">
    <property type="entry name" value="HYDRO"/>
    <property type="match status" value="1"/>
</dbReference>
<evidence type="ECO:0000256" key="2">
    <source>
        <dbReference type="ARBA" id="ARBA00010446"/>
    </source>
</evidence>
<evidence type="ECO:0000313" key="8">
    <source>
        <dbReference type="Proteomes" id="UP000297245"/>
    </source>
</evidence>
<keyword evidence="6" id="KW-0732">Signal</keyword>
<dbReference type="GO" id="GO:0005199">
    <property type="term" value="F:structural constituent of cell wall"/>
    <property type="evidence" value="ECO:0007669"/>
    <property type="project" value="InterPro"/>
</dbReference>
<proteinExistence type="inferred from homology"/>
<dbReference type="CDD" id="cd23507">
    <property type="entry name" value="hydrophobin_I"/>
    <property type="match status" value="1"/>
</dbReference>
<keyword evidence="8" id="KW-1185">Reference proteome</keyword>
<dbReference type="GO" id="GO:0009277">
    <property type="term" value="C:fungal-type cell wall"/>
    <property type="evidence" value="ECO:0007669"/>
    <property type="project" value="InterPro"/>
</dbReference>
<dbReference type="AlphaFoldDB" id="A0A4S8MVV1"/>
<reference evidence="7 8" key="1">
    <citation type="journal article" date="2019" name="Nat. Ecol. Evol.">
        <title>Megaphylogeny resolves global patterns of mushroom evolution.</title>
        <authorList>
            <person name="Varga T."/>
            <person name="Krizsan K."/>
            <person name="Foldi C."/>
            <person name="Dima B."/>
            <person name="Sanchez-Garcia M."/>
            <person name="Sanchez-Ramirez S."/>
            <person name="Szollosi G.J."/>
            <person name="Szarkandi J.G."/>
            <person name="Papp V."/>
            <person name="Albert L."/>
            <person name="Andreopoulos W."/>
            <person name="Angelini C."/>
            <person name="Antonin V."/>
            <person name="Barry K.W."/>
            <person name="Bougher N.L."/>
            <person name="Buchanan P."/>
            <person name="Buyck B."/>
            <person name="Bense V."/>
            <person name="Catcheside P."/>
            <person name="Chovatia M."/>
            <person name="Cooper J."/>
            <person name="Damon W."/>
            <person name="Desjardin D."/>
            <person name="Finy P."/>
            <person name="Geml J."/>
            <person name="Haridas S."/>
            <person name="Hughes K."/>
            <person name="Justo A."/>
            <person name="Karasinski D."/>
            <person name="Kautmanova I."/>
            <person name="Kiss B."/>
            <person name="Kocsube S."/>
            <person name="Kotiranta H."/>
            <person name="LaButti K.M."/>
            <person name="Lechner B.E."/>
            <person name="Liimatainen K."/>
            <person name="Lipzen A."/>
            <person name="Lukacs Z."/>
            <person name="Mihaltcheva S."/>
            <person name="Morgado L.N."/>
            <person name="Niskanen T."/>
            <person name="Noordeloos M.E."/>
            <person name="Ohm R.A."/>
            <person name="Ortiz-Santana B."/>
            <person name="Ovrebo C."/>
            <person name="Racz N."/>
            <person name="Riley R."/>
            <person name="Savchenko A."/>
            <person name="Shiryaev A."/>
            <person name="Soop K."/>
            <person name="Spirin V."/>
            <person name="Szebenyi C."/>
            <person name="Tomsovsky M."/>
            <person name="Tulloss R.E."/>
            <person name="Uehling J."/>
            <person name="Grigoriev I.V."/>
            <person name="Vagvolgyi C."/>
            <person name="Papp T."/>
            <person name="Martin F.M."/>
            <person name="Miettinen O."/>
            <person name="Hibbett D.S."/>
            <person name="Nagy L.G."/>
        </authorList>
    </citation>
    <scope>NUCLEOTIDE SEQUENCE [LARGE SCALE GENOMIC DNA]</scope>
    <source>
        <strain evidence="7 8">CBS 962.96</strain>
    </source>
</reference>
<accession>A0A4S8MVV1</accession>
<keyword evidence="3 6" id="KW-0134">Cell wall</keyword>